<feature type="transmembrane region" description="Helical" evidence="1">
    <location>
        <begin position="128"/>
        <end position="153"/>
    </location>
</feature>
<reference evidence="2" key="1">
    <citation type="submission" date="2021-08" db="EMBL/GenBank/DDBJ databases">
        <title>Flavobacterium sp. strain CC-SYL302.</title>
        <authorList>
            <person name="Lin S.-Y."/>
            <person name="Lee T.-H."/>
            <person name="Young C.-C."/>
        </authorList>
    </citation>
    <scope>NUCLEOTIDE SEQUENCE</scope>
    <source>
        <strain evidence="2">CC-SYL302</strain>
    </source>
</reference>
<name>A0ABY6M1D2_9FLAO</name>
<evidence type="ECO:0000313" key="3">
    <source>
        <dbReference type="Proteomes" id="UP001163328"/>
    </source>
</evidence>
<protein>
    <submittedName>
        <fullName evidence="2">Olfactory receptor</fullName>
    </submittedName>
</protein>
<keyword evidence="3" id="KW-1185">Reference proteome</keyword>
<feature type="transmembrane region" description="Helical" evidence="1">
    <location>
        <begin position="34"/>
        <end position="56"/>
    </location>
</feature>
<dbReference type="RefSeq" id="WP_264434905.1">
    <property type="nucleotide sequence ID" value="NZ_CP081495.1"/>
</dbReference>
<feature type="transmembrane region" description="Helical" evidence="1">
    <location>
        <begin position="81"/>
        <end position="103"/>
    </location>
</feature>
<evidence type="ECO:0000313" key="2">
    <source>
        <dbReference type="EMBL" id="UYW02358.1"/>
    </source>
</evidence>
<organism evidence="2 3">
    <name type="scientific">Flavobacterium agricola</name>
    <dbReference type="NCBI Taxonomy" id="2870839"/>
    <lineage>
        <taxon>Bacteria</taxon>
        <taxon>Pseudomonadati</taxon>
        <taxon>Bacteroidota</taxon>
        <taxon>Flavobacteriia</taxon>
        <taxon>Flavobacteriales</taxon>
        <taxon>Flavobacteriaceae</taxon>
        <taxon>Flavobacterium</taxon>
    </lineage>
</organism>
<keyword evidence="1" id="KW-1133">Transmembrane helix</keyword>
<keyword evidence="1" id="KW-0812">Transmembrane</keyword>
<feature type="transmembrane region" description="Helical" evidence="1">
    <location>
        <begin position="159"/>
        <end position="184"/>
    </location>
</feature>
<dbReference type="EMBL" id="CP081495">
    <property type="protein sequence ID" value="UYW02358.1"/>
    <property type="molecule type" value="Genomic_DNA"/>
</dbReference>
<proteinExistence type="predicted"/>
<dbReference type="Proteomes" id="UP001163328">
    <property type="component" value="Chromosome"/>
</dbReference>
<gene>
    <name evidence="2" type="ORF">K5I29_05525</name>
</gene>
<keyword evidence="2" id="KW-0675">Receptor</keyword>
<feature type="transmembrane region" description="Helical" evidence="1">
    <location>
        <begin position="196"/>
        <end position="226"/>
    </location>
</feature>
<sequence length="256" mass="28608">MKTKTDLDRLISQGYSLDFSQTFDEILAYFKKTFLLNGLVILITTLLLVIIVFFGLGAGELFKSFSDPAEVEALMLDKTFLIYYTLSIVFIVLLLAPLSAGFIQLNRDLDTADEVGIASVFKHYQSKYFLKIVGFTVVVQVISSALTFIPFVGTLASYVIAWFTVLGIPLIIFANLSAFDAIVYSIKIVAKNPFNILLILIVSILVSLVGFIGLCIGIFFTLPILYSAYYVLYKNIVGFEEEELVFDIEKDQSLED</sequence>
<keyword evidence="1" id="KW-0472">Membrane</keyword>
<evidence type="ECO:0000256" key="1">
    <source>
        <dbReference type="SAM" id="Phobius"/>
    </source>
</evidence>
<accession>A0ABY6M1D2</accession>